<name>A0ABQ8MTB8_LABRO</name>
<evidence type="ECO:0000313" key="11">
    <source>
        <dbReference type="Proteomes" id="UP000830375"/>
    </source>
</evidence>
<evidence type="ECO:0000256" key="8">
    <source>
        <dbReference type="SAM" id="SignalP"/>
    </source>
</evidence>
<evidence type="ECO:0000256" key="7">
    <source>
        <dbReference type="SAM" id="Phobius"/>
    </source>
</evidence>
<evidence type="ECO:0000256" key="5">
    <source>
        <dbReference type="ARBA" id="ARBA00023136"/>
    </source>
</evidence>
<comment type="subcellular location">
    <subcellularLocation>
        <location evidence="1">Membrane</location>
        <topology evidence="1">Single-pass membrane protein</topology>
    </subcellularLocation>
</comment>
<keyword evidence="3 8" id="KW-0732">Signal</keyword>
<feature type="domain" description="Interleukin-4 receptor alpha N-terminal" evidence="9">
    <location>
        <begin position="611"/>
        <end position="693"/>
    </location>
</feature>
<dbReference type="Proteomes" id="UP000830375">
    <property type="component" value="Unassembled WGS sequence"/>
</dbReference>
<reference evidence="10 11" key="1">
    <citation type="submission" date="2022-01" db="EMBL/GenBank/DDBJ databases">
        <title>A high-quality chromosome-level genome assembly of rohu carp, Labeo rohita.</title>
        <authorList>
            <person name="Arick M.A. II"/>
            <person name="Hsu C.-Y."/>
            <person name="Magbanua Z."/>
            <person name="Pechanova O."/>
            <person name="Grover C."/>
            <person name="Miller E."/>
            <person name="Thrash A."/>
            <person name="Ezzel L."/>
            <person name="Alam S."/>
            <person name="Benzie J."/>
            <person name="Hamilton M."/>
            <person name="Karsi A."/>
            <person name="Lawrence M.L."/>
            <person name="Peterson D.G."/>
        </authorList>
    </citation>
    <scope>NUCLEOTIDE SEQUENCE [LARGE SCALE GENOMIC DNA]</scope>
    <source>
        <strain evidence="11">BAU-BD-2019</strain>
        <tissue evidence="10">Blood</tissue>
    </source>
</reference>
<feature type="domain" description="Interleukin-4 receptor alpha N-terminal" evidence="9">
    <location>
        <begin position="27"/>
        <end position="111"/>
    </location>
</feature>
<keyword evidence="2 7" id="KW-0812">Transmembrane</keyword>
<dbReference type="PANTHER" id="PTHR23037:SF42">
    <property type="entry name" value="CYTOKINE RECEPTOR COMMON SUBUNIT GAMMA ISOFORM X1-RELATED"/>
    <property type="match status" value="1"/>
</dbReference>
<dbReference type="Gene3D" id="2.60.40.10">
    <property type="entry name" value="Immunoglobulins"/>
    <property type="match status" value="3"/>
</dbReference>
<evidence type="ECO:0000259" key="9">
    <source>
        <dbReference type="Pfam" id="PF09238"/>
    </source>
</evidence>
<feature type="transmembrane region" description="Helical" evidence="7">
    <location>
        <begin position="235"/>
        <end position="255"/>
    </location>
</feature>
<organism evidence="10 11">
    <name type="scientific">Labeo rohita</name>
    <name type="common">Indian major carp</name>
    <name type="synonym">Cyprinus rohita</name>
    <dbReference type="NCBI Taxonomy" id="84645"/>
    <lineage>
        <taxon>Eukaryota</taxon>
        <taxon>Metazoa</taxon>
        <taxon>Chordata</taxon>
        <taxon>Craniata</taxon>
        <taxon>Vertebrata</taxon>
        <taxon>Euteleostomi</taxon>
        <taxon>Actinopterygii</taxon>
        <taxon>Neopterygii</taxon>
        <taxon>Teleostei</taxon>
        <taxon>Ostariophysi</taxon>
        <taxon>Cypriniformes</taxon>
        <taxon>Cyprinidae</taxon>
        <taxon>Labeoninae</taxon>
        <taxon>Labeonini</taxon>
        <taxon>Labeo</taxon>
    </lineage>
</organism>
<comment type="caution">
    <text evidence="10">The sequence shown here is derived from an EMBL/GenBank/DDBJ whole genome shotgun (WGS) entry which is preliminary data.</text>
</comment>
<sequence>MFTTFLKCQIILTFICHAFCYEPTNEDLKCFNDYETEMQCSLSNDRLKSCSEYKLNITQTAFDSFEKYTCLFETSHLSNSCECKIEVKGFVITEKFTITLLEGTNVLLNKPLMSTQDFIKPKTPALTVERTENGNFKVTWDDQYKKSGGAGRNFLDDLKINLTYSTKEGREPISRVLQNTAGSFEIVGKNLHPKTNYILTATMSTDYNDHTISSDQSAPVEFTTSSSPKEIAKMLIPPLCVGLIIIIVIIFICVLRMKRNWWDKISKPKIDSNLGDEKGHILPPPDMKFSQIHVEFTKLDLQEKNKLISTLSEDTNNEKSSHSVESAPVDYGQACSGSPEENINVAKRVEHALDEVFKQHPITNNKSLLSPNNKVTTIGPYNRVNVVSSSRECNRANRDSGNCSGSSVFSNMSYLESTTDDSLFLEQLSDDHYRQSSKREVSDSSDSQFNSPTIDTLEVGYQCFNSVLDKDADVCVNISDDADDKCITKNLITSTNPLYPSLILHDGSVTPSDDGYQAFQGLTKSTEGQWSTGVSTEQALDACGALKLPHSNGQDPTSVQPSSWTSSLHFSPVIQIDSSYQTDTMSSIVLLSQIVLAIFCQALCYEPTMVDFKCFNDYETEMQCSFSTDRLKNCSEYMLNITETTEKYTCIFERSNHSDSCECKIKVQVFVTAERFSITLLEGTNVLSKASMTTEEFIKPKTPVVKVLKNDSGNFIVTWNDQYEKNGLLGQFLQNLRINLTYEGGHENRNWWDKISKPKIDANLGEEKDHILPLSVMEFSPIHVEISTLDLQEENKLISAVSVDTNNGRSSHSIETTPVKYGQACSGSQEENICTINIPSCVEHALDEVFKLHPITKNLLPPNNQVTTIRSYSSVNIVHSSRECNSANQDSGSSSGPMVFSNMSYVESATDDSLYVEHLSEDHYHQSSKREVSDSSNGQFNSPTIDTLEDEYQGFNSVLNKRNDSDVRVNLSNDAGEKCIMKNLITSTNPSLILHDGSITLSDEGYQAFQGLTKSTEGQWCTSVRTEQALDACGALKFPHSNGQDRTSVQPSSWTSSLHFSPIIQIESSYQPF</sequence>
<dbReference type="InterPro" id="IPR036116">
    <property type="entry name" value="FN3_sf"/>
</dbReference>
<evidence type="ECO:0000256" key="6">
    <source>
        <dbReference type="ARBA" id="ARBA00023170"/>
    </source>
</evidence>
<evidence type="ECO:0000256" key="1">
    <source>
        <dbReference type="ARBA" id="ARBA00004167"/>
    </source>
</evidence>
<dbReference type="InterPro" id="IPR015319">
    <property type="entry name" value="IL-4_rcpt-alpha_N"/>
</dbReference>
<keyword evidence="5 7" id="KW-0472">Membrane</keyword>
<proteinExistence type="predicted"/>
<dbReference type="Pfam" id="PF09238">
    <property type="entry name" value="IL4Ra_N"/>
    <property type="match status" value="2"/>
</dbReference>
<keyword evidence="4 7" id="KW-1133">Transmembrane helix</keyword>
<dbReference type="InterPro" id="IPR013783">
    <property type="entry name" value="Ig-like_fold"/>
</dbReference>
<accession>A0ABQ8MTB8</accession>
<protein>
    <submittedName>
        <fullName evidence="10">Interleukin-4 receptor subunit alpha</fullName>
    </submittedName>
</protein>
<evidence type="ECO:0000256" key="2">
    <source>
        <dbReference type="ARBA" id="ARBA00022692"/>
    </source>
</evidence>
<evidence type="ECO:0000256" key="3">
    <source>
        <dbReference type="ARBA" id="ARBA00022729"/>
    </source>
</evidence>
<feature type="signal peptide" evidence="8">
    <location>
        <begin position="1"/>
        <end position="20"/>
    </location>
</feature>
<evidence type="ECO:0000256" key="4">
    <source>
        <dbReference type="ARBA" id="ARBA00022989"/>
    </source>
</evidence>
<keyword evidence="11" id="KW-1185">Reference proteome</keyword>
<dbReference type="SUPFAM" id="SSF49265">
    <property type="entry name" value="Fibronectin type III"/>
    <property type="match status" value="2"/>
</dbReference>
<gene>
    <name evidence="10" type="ORF">H4Q32_009856</name>
</gene>
<feature type="chain" id="PRO_5046461643" evidence="8">
    <location>
        <begin position="21"/>
        <end position="1073"/>
    </location>
</feature>
<dbReference type="EMBL" id="JACTAM010000003">
    <property type="protein sequence ID" value="KAI2666083.1"/>
    <property type="molecule type" value="Genomic_DNA"/>
</dbReference>
<keyword evidence="6 10" id="KW-0675">Receptor</keyword>
<dbReference type="PANTHER" id="PTHR23037">
    <property type="entry name" value="CYTOKINE RECEPTOR"/>
    <property type="match status" value="1"/>
</dbReference>
<evidence type="ECO:0000313" key="10">
    <source>
        <dbReference type="EMBL" id="KAI2666083.1"/>
    </source>
</evidence>